<reference evidence="2 3" key="1">
    <citation type="submission" date="2017-03" db="EMBL/GenBank/DDBJ databases">
        <title>Genome sequence of Clostridium oryzae DSM 28571.</title>
        <authorList>
            <person name="Poehlein A."/>
            <person name="Daniel R."/>
        </authorList>
    </citation>
    <scope>NUCLEOTIDE SEQUENCE [LARGE SCALE GENOMIC DNA]</scope>
    <source>
        <strain evidence="2 3">DSM 28571</strain>
    </source>
</reference>
<proteinExistence type="predicted"/>
<dbReference type="Pfam" id="PF06114">
    <property type="entry name" value="Peptidase_M78"/>
    <property type="match status" value="1"/>
</dbReference>
<comment type="caution">
    <text evidence="2">The sequence shown here is derived from an EMBL/GenBank/DDBJ whole genome shotgun (WGS) entry which is preliminary data.</text>
</comment>
<name>A0A1V4IEU7_9CLOT</name>
<keyword evidence="3" id="KW-1185">Reference proteome</keyword>
<dbReference type="STRING" id="1450648.CLORY_35990"/>
<evidence type="ECO:0000259" key="1">
    <source>
        <dbReference type="Pfam" id="PF06114"/>
    </source>
</evidence>
<dbReference type="Gene3D" id="1.10.10.2910">
    <property type="match status" value="1"/>
</dbReference>
<dbReference type="OrthoDB" id="9816277at2"/>
<feature type="domain" description="IrrE N-terminal-like" evidence="1">
    <location>
        <begin position="24"/>
        <end position="141"/>
    </location>
</feature>
<dbReference type="InterPro" id="IPR010359">
    <property type="entry name" value="IrrE_HExxH"/>
</dbReference>
<gene>
    <name evidence="2" type="ORF">CLORY_35990</name>
</gene>
<protein>
    <recommendedName>
        <fullName evidence="1">IrrE N-terminal-like domain-containing protein</fullName>
    </recommendedName>
</protein>
<dbReference type="AlphaFoldDB" id="A0A1V4IEU7"/>
<organism evidence="2 3">
    <name type="scientific">Clostridium oryzae</name>
    <dbReference type="NCBI Taxonomy" id="1450648"/>
    <lineage>
        <taxon>Bacteria</taxon>
        <taxon>Bacillati</taxon>
        <taxon>Bacillota</taxon>
        <taxon>Clostridia</taxon>
        <taxon>Eubacteriales</taxon>
        <taxon>Clostridiaceae</taxon>
        <taxon>Clostridium</taxon>
    </lineage>
</organism>
<dbReference type="EMBL" id="MZGV01000056">
    <property type="protein sequence ID" value="OPJ58449.1"/>
    <property type="molecule type" value="Genomic_DNA"/>
</dbReference>
<sequence>MEWIDDIVLGLVDEFNTNDVYELCDYLNISIRRLPSDNILLKDKAGFYYRDFEDNEAIFIKNGLHPSLERFVLSHELGHALCNTDLLNAAFSLCNKGKFEKQANYFAFKLNDINFDKVELDGMSLEQVATCVNVPYQALLQLIT</sequence>
<evidence type="ECO:0000313" key="3">
    <source>
        <dbReference type="Proteomes" id="UP000190080"/>
    </source>
</evidence>
<evidence type="ECO:0000313" key="2">
    <source>
        <dbReference type="EMBL" id="OPJ58449.1"/>
    </source>
</evidence>
<accession>A0A1V4IEU7</accession>
<dbReference type="Proteomes" id="UP000190080">
    <property type="component" value="Unassembled WGS sequence"/>
</dbReference>
<dbReference type="RefSeq" id="WP_079427048.1">
    <property type="nucleotide sequence ID" value="NZ_MZGV01000056.1"/>
</dbReference>